<dbReference type="AlphaFoldDB" id="C7QKB3"/>
<evidence type="ECO:0000313" key="3">
    <source>
        <dbReference type="Proteomes" id="UP000000851"/>
    </source>
</evidence>
<dbReference type="KEGG" id="cai:Caci_6333"/>
<protein>
    <submittedName>
        <fullName evidence="2">Methyltransferase type 11</fullName>
    </submittedName>
</protein>
<sequence>MTALLAVASHSRLEDVVDDLLDYVGGEVSPALEIGPGPDGRMTRLLAQRGIRLTCLEPDERWAAALDARIHEHAFINILNLRLEDWEPPAAAASRFDLIYAGQSWHLVEPGLRLQRARQILRPGGVLAVSWKRVANLDDPLRLALVQMHRQHGLGRLAALTLDDPDRPGRDVAARTELRAAADFTDHAVLGHHTSVVLTKLEYLARLDAMPAYQAIPARARTALAAGLESVFDLFRADLVLDYIDEFFLARYAGRRGGE</sequence>
<gene>
    <name evidence="2" type="ordered locus">Caci_6333</name>
</gene>
<keyword evidence="2" id="KW-0489">Methyltransferase</keyword>
<dbReference type="Proteomes" id="UP000000851">
    <property type="component" value="Chromosome"/>
</dbReference>
<reference evidence="2 3" key="1">
    <citation type="journal article" date="2009" name="Stand. Genomic Sci.">
        <title>Complete genome sequence of Catenulispora acidiphila type strain (ID 139908).</title>
        <authorList>
            <person name="Copeland A."/>
            <person name="Lapidus A."/>
            <person name="Glavina Del Rio T."/>
            <person name="Nolan M."/>
            <person name="Lucas S."/>
            <person name="Chen F."/>
            <person name="Tice H."/>
            <person name="Cheng J.F."/>
            <person name="Bruce D."/>
            <person name="Goodwin L."/>
            <person name="Pitluck S."/>
            <person name="Mikhailova N."/>
            <person name="Pati A."/>
            <person name="Ivanova N."/>
            <person name="Mavromatis K."/>
            <person name="Chen A."/>
            <person name="Palaniappan K."/>
            <person name="Chain P."/>
            <person name="Land M."/>
            <person name="Hauser L."/>
            <person name="Chang Y.J."/>
            <person name="Jeffries C.D."/>
            <person name="Chertkov O."/>
            <person name="Brettin T."/>
            <person name="Detter J.C."/>
            <person name="Han C."/>
            <person name="Ali Z."/>
            <person name="Tindall B.J."/>
            <person name="Goker M."/>
            <person name="Bristow J."/>
            <person name="Eisen J.A."/>
            <person name="Markowitz V."/>
            <person name="Hugenholtz P."/>
            <person name="Kyrpides N.C."/>
            <person name="Klenk H.P."/>
        </authorList>
    </citation>
    <scope>NUCLEOTIDE SEQUENCE [LARGE SCALE GENOMIC DNA]</scope>
    <source>
        <strain evidence="3">DSM 44928 / JCM 14897 / NBRC 102108 / NRRL B-24433 / ID139908</strain>
    </source>
</reference>
<keyword evidence="2" id="KW-0808">Transferase</keyword>
<evidence type="ECO:0000259" key="1">
    <source>
        <dbReference type="Pfam" id="PF08241"/>
    </source>
</evidence>
<dbReference type="SUPFAM" id="SSF53335">
    <property type="entry name" value="S-adenosyl-L-methionine-dependent methyltransferases"/>
    <property type="match status" value="1"/>
</dbReference>
<dbReference type="InterPro" id="IPR029063">
    <property type="entry name" value="SAM-dependent_MTases_sf"/>
</dbReference>
<dbReference type="InterPro" id="IPR013216">
    <property type="entry name" value="Methyltransf_11"/>
</dbReference>
<dbReference type="RefSeq" id="WP_015794916.1">
    <property type="nucleotide sequence ID" value="NC_013131.1"/>
</dbReference>
<dbReference type="Gene3D" id="3.40.50.150">
    <property type="entry name" value="Vaccinia Virus protein VP39"/>
    <property type="match status" value="1"/>
</dbReference>
<dbReference type="eggNOG" id="COG0030">
    <property type="taxonomic scope" value="Bacteria"/>
</dbReference>
<dbReference type="STRING" id="479433.Caci_6333"/>
<organism evidence="2 3">
    <name type="scientific">Catenulispora acidiphila (strain DSM 44928 / JCM 14897 / NBRC 102108 / NRRL B-24433 / ID139908)</name>
    <dbReference type="NCBI Taxonomy" id="479433"/>
    <lineage>
        <taxon>Bacteria</taxon>
        <taxon>Bacillati</taxon>
        <taxon>Actinomycetota</taxon>
        <taxon>Actinomycetes</taxon>
        <taxon>Catenulisporales</taxon>
        <taxon>Catenulisporaceae</taxon>
        <taxon>Catenulispora</taxon>
    </lineage>
</organism>
<dbReference type="CDD" id="cd02440">
    <property type="entry name" value="AdoMet_MTases"/>
    <property type="match status" value="1"/>
</dbReference>
<dbReference type="OrthoDB" id="9797252at2"/>
<accession>C7QKB3</accession>
<evidence type="ECO:0000313" key="2">
    <source>
        <dbReference type="EMBL" id="ACU75187.1"/>
    </source>
</evidence>
<feature type="domain" description="Methyltransferase type 11" evidence="1">
    <location>
        <begin position="32"/>
        <end position="128"/>
    </location>
</feature>
<name>C7QKB3_CATAD</name>
<dbReference type="Pfam" id="PF08241">
    <property type="entry name" value="Methyltransf_11"/>
    <property type="match status" value="1"/>
</dbReference>
<dbReference type="HOGENOM" id="CLU_1072368_0_0_11"/>
<dbReference type="InParanoid" id="C7QKB3"/>
<dbReference type="GO" id="GO:0032259">
    <property type="term" value="P:methylation"/>
    <property type="evidence" value="ECO:0007669"/>
    <property type="project" value="UniProtKB-KW"/>
</dbReference>
<dbReference type="GO" id="GO:0008757">
    <property type="term" value="F:S-adenosylmethionine-dependent methyltransferase activity"/>
    <property type="evidence" value="ECO:0007669"/>
    <property type="project" value="InterPro"/>
</dbReference>
<dbReference type="EMBL" id="CP001700">
    <property type="protein sequence ID" value="ACU75187.1"/>
    <property type="molecule type" value="Genomic_DNA"/>
</dbReference>
<keyword evidence="3" id="KW-1185">Reference proteome</keyword>
<proteinExistence type="predicted"/>